<evidence type="ECO:0000313" key="1">
    <source>
        <dbReference type="EMBL" id="SVD81562.1"/>
    </source>
</evidence>
<organism evidence="1">
    <name type="scientific">marine metagenome</name>
    <dbReference type="NCBI Taxonomy" id="408172"/>
    <lineage>
        <taxon>unclassified sequences</taxon>
        <taxon>metagenomes</taxon>
        <taxon>ecological metagenomes</taxon>
    </lineage>
</organism>
<dbReference type="EMBL" id="UINC01175108">
    <property type="protein sequence ID" value="SVD81562.1"/>
    <property type="molecule type" value="Genomic_DNA"/>
</dbReference>
<gene>
    <name evidence="1" type="ORF">METZ01_LOCUS434416</name>
</gene>
<reference evidence="1" key="1">
    <citation type="submission" date="2018-05" db="EMBL/GenBank/DDBJ databases">
        <authorList>
            <person name="Lanie J.A."/>
            <person name="Ng W.-L."/>
            <person name="Kazmierczak K.M."/>
            <person name="Andrzejewski T.M."/>
            <person name="Davidsen T.M."/>
            <person name="Wayne K.J."/>
            <person name="Tettelin H."/>
            <person name="Glass J.I."/>
            <person name="Rusch D."/>
            <person name="Podicherti R."/>
            <person name="Tsui H.-C.T."/>
            <person name="Winkler M.E."/>
        </authorList>
    </citation>
    <scope>NUCLEOTIDE SEQUENCE</scope>
</reference>
<protein>
    <submittedName>
        <fullName evidence="1">Uncharacterized protein</fullName>
    </submittedName>
</protein>
<proteinExistence type="predicted"/>
<accession>A0A382YE19</accession>
<dbReference type="AlphaFoldDB" id="A0A382YE19"/>
<name>A0A382YE19_9ZZZZ</name>
<sequence>MQDEERDLIRGWLIDYATLNERSGNVYVLTYPQLVAKLWGLVGHEPNNLH</sequence>